<proteinExistence type="predicted"/>
<sequence>MTNNLFCYSKVNNQWKIIHLEIMVTRNINFKSTISCIMHKS</sequence>
<dbReference type="EMBL" id="CACRZD030000016">
    <property type="protein sequence ID" value="CAA6672581.1"/>
    <property type="molecule type" value="Genomic_DNA"/>
</dbReference>
<organism evidence="1">
    <name type="scientific">Spirodela intermedia</name>
    <name type="common">Intermediate duckweed</name>
    <dbReference type="NCBI Taxonomy" id="51605"/>
    <lineage>
        <taxon>Eukaryota</taxon>
        <taxon>Viridiplantae</taxon>
        <taxon>Streptophyta</taxon>
        <taxon>Embryophyta</taxon>
        <taxon>Tracheophyta</taxon>
        <taxon>Spermatophyta</taxon>
        <taxon>Magnoliopsida</taxon>
        <taxon>Liliopsida</taxon>
        <taxon>Araceae</taxon>
        <taxon>Lemnoideae</taxon>
        <taxon>Spirodela</taxon>
    </lineage>
</organism>
<accession>A0A7I8JS45</accession>
<evidence type="ECO:0000313" key="1">
    <source>
        <dbReference type="EMBL" id="CAA2633472.1"/>
    </source>
</evidence>
<reference evidence="1 2" key="1">
    <citation type="submission" date="2019-12" db="EMBL/GenBank/DDBJ databases">
        <authorList>
            <person name="Scholz U."/>
            <person name="Mascher M."/>
            <person name="Fiebig A."/>
        </authorList>
    </citation>
    <scope>NUCLEOTIDE SEQUENCE</scope>
</reference>
<keyword evidence="2" id="KW-1185">Reference proteome</keyword>
<gene>
    <name evidence="1" type="ORF">SI7747_16018992</name>
</gene>
<protein>
    <submittedName>
        <fullName evidence="1">Uncharacterized protein</fullName>
    </submittedName>
</protein>
<dbReference type="EMBL" id="LR743603">
    <property type="protein sequence ID" value="CAA2633472.1"/>
    <property type="molecule type" value="Genomic_DNA"/>
</dbReference>
<dbReference type="Proteomes" id="UP001189122">
    <property type="component" value="Unassembled WGS sequence"/>
</dbReference>
<name>A0A7I8JS45_SPIIN</name>
<dbReference type="AlphaFoldDB" id="A0A7I8JS45"/>
<evidence type="ECO:0000313" key="2">
    <source>
        <dbReference type="Proteomes" id="UP001189122"/>
    </source>
</evidence>